<keyword evidence="2" id="KW-0472">Membrane</keyword>
<dbReference type="EMBL" id="FR872582">
    <property type="protein sequence ID" value="CCB89059.1"/>
    <property type="molecule type" value="Genomic_DNA"/>
</dbReference>
<keyword evidence="4" id="KW-1185">Reference proteome</keyword>
<feature type="compositionally biased region" description="Low complexity" evidence="1">
    <location>
        <begin position="186"/>
        <end position="199"/>
    </location>
</feature>
<feature type="transmembrane region" description="Helical" evidence="2">
    <location>
        <begin position="39"/>
        <end position="61"/>
    </location>
</feature>
<keyword evidence="2" id="KW-1133">Transmembrane helix</keyword>
<evidence type="ECO:0000313" key="4">
    <source>
        <dbReference type="Proteomes" id="UP000000496"/>
    </source>
</evidence>
<dbReference type="KEGG" id="sng:SNE_A11820"/>
<accession>F8L8D6</accession>
<reference evidence="3 4" key="2">
    <citation type="journal article" date="2011" name="Mol. Biol. Evol.">
        <title>Unity in variety--the pan-genome of the Chlamydiae.</title>
        <authorList>
            <person name="Collingro A."/>
            <person name="Tischler P."/>
            <person name="Weinmaier T."/>
            <person name="Penz T."/>
            <person name="Heinz E."/>
            <person name="Brunham R.C."/>
            <person name="Read T.D."/>
            <person name="Bavoil P.M."/>
            <person name="Sachse K."/>
            <person name="Kahane S."/>
            <person name="Friedman M.G."/>
            <person name="Rattei T."/>
            <person name="Myers G.S."/>
            <person name="Horn M."/>
        </authorList>
    </citation>
    <scope>NUCLEOTIDE SEQUENCE [LARGE SCALE GENOMIC DNA]</scope>
    <source>
        <strain evidence="4">ATCC VR-1471 / Z</strain>
    </source>
</reference>
<evidence type="ECO:0000256" key="2">
    <source>
        <dbReference type="SAM" id="Phobius"/>
    </source>
</evidence>
<evidence type="ECO:0000313" key="3">
    <source>
        <dbReference type="EMBL" id="CCB89059.1"/>
    </source>
</evidence>
<name>F8L8D6_SIMNZ</name>
<feature type="compositionally biased region" description="Polar residues" evidence="1">
    <location>
        <begin position="139"/>
        <end position="150"/>
    </location>
</feature>
<sequence length="229" mass="25046">MVPAYGSETQMTTRSLTLIATLAGTYFSFKYLPPGLDKWAGGIILVTGAAIFIFGSLSKVLEFMGEFFRHMPPPKPESYPYPNWDRRTSPYYIPLPKTGGYRPPSYDFPRSYPPTNPYETPYKPPSNPHRVPVVMSDGKTATLSTSTYSSGPRPHRKSASEEKRPPSHLPTDVSKSCDLSRSWHFGGSSNPYGSGSSRSEIPVSLPDGSGGSLHVGSKSSGHRPAKKTK</sequence>
<proteinExistence type="predicted"/>
<dbReference type="HOGENOM" id="CLU_1209139_0_0_0"/>
<dbReference type="Proteomes" id="UP000000496">
    <property type="component" value="Chromosome gsn.131"/>
</dbReference>
<evidence type="ECO:0000256" key="1">
    <source>
        <dbReference type="SAM" id="MobiDB-lite"/>
    </source>
</evidence>
<protein>
    <submittedName>
        <fullName evidence="3">Uncharacterized protein</fullName>
    </submittedName>
</protein>
<feature type="region of interest" description="Disordered" evidence="1">
    <location>
        <begin position="104"/>
        <end position="229"/>
    </location>
</feature>
<reference key="1">
    <citation type="journal article" date="2011" name="Mol. Biol. Evol.">
        <title>Unity in variety -- the pan-genome of the Chlamydiae.</title>
        <authorList>
            <person name="Collingro A."/>
            <person name="Tischler P."/>
            <person name="Weinmaier T."/>
            <person name="Penz T."/>
            <person name="Heinz E."/>
            <person name="Brunham R.C."/>
            <person name="Read T.D."/>
            <person name="Bavoil P.M."/>
            <person name="Sachse K."/>
            <person name="Kahane S."/>
            <person name="Friedman M.G."/>
            <person name="Rattei T."/>
            <person name="Myers G.S.A."/>
            <person name="Horn M."/>
        </authorList>
    </citation>
    <scope>NUCLEOTIDE SEQUENCE</scope>
    <source>
        <strain>Z</strain>
    </source>
</reference>
<feature type="compositionally biased region" description="Basic residues" evidence="1">
    <location>
        <begin position="220"/>
        <end position="229"/>
    </location>
</feature>
<organism evidence="3 4">
    <name type="scientific">Simkania negevensis (strain ATCC VR-1471 / DSM 27360 / Z)</name>
    <dbReference type="NCBI Taxonomy" id="331113"/>
    <lineage>
        <taxon>Bacteria</taxon>
        <taxon>Pseudomonadati</taxon>
        <taxon>Chlamydiota</taxon>
        <taxon>Chlamydiia</taxon>
        <taxon>Parachlamydiales</taxon>
        <taxon>Simkaniaceae</taxon>
        <taxon>Simkania</taxon>
    </lineage>
</organism>
<feature type="transmembrane region" description="Helical" evidence="2">
    <location>
        <begin position="12"/>
        <end position="33"/>
    </location>
</feature>
<gene>
    <name evidence="3" type="ordered locus">SNE_A11820</name>
</gene>
<keyword evidence="2" id="KW-0812">Transmembrane</keyword>
<dbReference type="AlphaFoldDB" id="F8L8D6"/>
<dbReference type="STRING" id="331113.SNE_A11820"/>
<feature type="compositionally biased region" description="Pro residues" evidence="1">
    <location>
        <begin position="111"/>
        <end position="127"/>
    </location>
</feature>